<dbReference type="PANTHER" id="PTHR19353">
    <property type="entry name" value="FATTY ACID DESATURASE 2"/>
    <property type="match status" value="1"/>
</dbReference>
<feature type="transmembrane region" description="Helical" evidence="1">
    <location>
        <begin position="177"/>
        <end position="196"/>
    </location>
</feature>
<dbReference type="EMBL" id="BBWU01000001">
    <property type="protein sequence ID" value="GAO37914.1"/>
    <property type="molecule type" value="Genomic_DNA"/>
</dbReference>
<evidence type="ECO:0000259" key="2">
    <source>
        <dbReference type="Pfam" id="PF00487"/>
    </source>
</evidence>
<reference evidence="3 4" key="1">
    <citation type="submission" date="2015-04" db="EMBL/GenBank/DDBJ databases">
        <title>Whole genome shotgun sequence of Sphingomonas changbaiensis NBRC 104936.</title>
        <authorList>
            <person name="Katano-Makiyama Y."/>
            <person name="Hosoyama A."/>
            <person name="Hashimoto M."/>
            <person name="Noguchi M."/>
            <person name="Tsuchikane K."/>
            <person name="Ohji S."/>
            <person name="Yamazoe A."/>
            <person name="Ichikawa N."/>
            <person name="Kimura A."/>
            <person name="Fujita N."/>
        </authorList>
    </citation>
    <scope>NUCLEOTIDE SEQUENCE [LARGE SCALE GENOMIC DNA]</scope>
    <source>
        <strain evidence="3 4">NBRC 104936</strain>
    </source>
</reference>
<proteinExistence type="predicted"/>
<dbReference type="RefSeq" id="WP_046346765.1">
    <property type="nucleotide sequence ID" value="NZ_BBWU01000001.1"/>
</dbReference>
<dbReference type="OrthoDB" id="784276at2"/>
<protein>
    <recommendedName>
        <fullName evidence="2">Fatty acid desaturase domain-containing protein</fullName>
    </recommendedName>
</protein>
<dbReference type="AlphaFoldDB" id="A0A0E9MK57"/>
<feature type="transmembrane region" description="Helical" evidence="1">
    <location>
        <begin position="121"/>
        <end position="141"/>
    </location>
</feature>
<accession>A0A0E9MK57</accession>
<dbReference type="GO" id="GO:0008610">
    <property type="term" value="P:lipid biosynthetic process"/>
    <property type="evidence" value="ECO:0007669"/>
    <property type="project" value="UniProtKB-ARBA"/>
</dbReference>
<name>A0A0E9MK57_9SPHN</name>
<feature type="domain" description="Fatty acid desaturase" evidence="2">
    <location>
        <begin position="47"/>
        <end position="282"/>
    </location>
</feature>
<feature type="transmembrane region" description="Helical" evidence="1">
    <location>
        <begin position="45"/>
        <end position="62"/>
    </location>
</feature>
<dbReference type="GO" id="GO:0016020">
    <property type="term" value="C:membrane"/>
    <property type="evidence" value="ECO:0007669"/>
    <property type="project" value="TreeGrafter"/>
</dbReference>
<evidence type="ECO:0000313" key="3">
    <source>
        <dbReference type="EMBL" id="GAO37914.1"/>
    </source>
</evidence>
<keyword evidence="1" id="KW-1133">Transmembrane helix</keyword>
<dbReference type="STRING" id="1219043.SCH01S_01_00770"/>
<organism evidence="3 4">
    <name type="scientific">Sphingomonas changbaiensis NBRC 104936</name>
    <dbReference type="NCBI Taxonomy" id="1219043"/>
    <lineage>
        <taxon>Bacteria</taxon>
        <taxon>Pseudomonadati</taxon>
        <taxon>Pseudomonadota</taxon>
        <taxon>Alphaproteobacteria</taxon>
        <taxon>Sphingomonadales</taxon>
        <taxon>Sphingomonadaceae</taxon>
        <taxon>Sphingomonas</taxon>
    </lineage>
</organism>
<keyword evidence="4" id="KW-1185">Reference proteome</keyword>
<dbReference type="Pfam" id="PF00487">
    <property type="entry name" value="FA_desaturase"/>
    <property type="match status" value="1"/>
</dbReference>
<dbReference type="InterPro" id="IPR005804">
    <property type="entry name" value="FA_desaturase_dom"/>
</dbReference>
<evidence type="ECO:0000256" key="1">
    <source>
        <dbReference type="SAM" id="Phobius"/>
    </source>
</evidence>
<gene>
    <name evidence="3" type="ORF">SCH01S_01_00770</name>
</gene>
<evidence type="ECO:0000313" key="4">
    <source>
        <dbReference type="Proteomes" id="UP000033202"/>
    </source>
</evidence>
<dbReference type="Proteomes" id="UP000033202">
    <property type="component" value="Unassembled WGS sequence"/>
</dbReference>
<comment type="caution">
    <text evidence="3">The sequence shown here is derived from an EMBL/GenBank/DDBJ whole genome shotgun (WGS) entry which is preliminary data.</text>
</comment>
<feature type="transmembrane region" description="Helical" evidence="1">
    <location>
        <begin position="202"/>
        <end position="220"/>
    </location>
</feature>
<keyword evidence="1" id="KW-0472">Membrane</keyword>
<feature type="transmembrane region" description="Helical" evidence="1">
    <location>
        <begin position="18"/>
        <end position="39"/>
    </location>
</feature>
<dbReference type="InterPro" id="IPR012171">
    <property type="entry name" value="Fatty_acid_desaturase"/>
</dbReference>
<dbReference type="GO" id="GO:0016717">
    <property type="term" value="F:oxidoreductase activity, acting on paired donors, with oxidation of a pair of donors resulting in the reduction of molecular oxygen to two molecules of water"/>
    <property type="evidence" value="ECO:0007669"/>
    <property type="project" value="TreeGrafter"/>
</dbReference>
<dbReference type="PANTHER" id="PTHR19353:SF19">
    <property type="entry name" value="DELTA(5) FATTY ACID DESATURASE C-RELATED"/>
    <property type="match status" value="1"/>
</dbReference>
<keyword evidence="1" id="KW-0812">Transmembrane</keyword>
<feature type="transmembrane region" description="Helical" evidence="1">
    <location>
        <begin position="82"/>
        <end position="101"/>
    </location>
</feature>
<sequence length="285" mass="32384">MLLNAVEGETARALSPAIAWPTLLMLTILAPLHGAMLWLGLSGMVSPWLLTLPLGVSAYLHYTPAHEAIHRNIVRSRRFDPVNRLIGWWAGLLSGMTWPLLLRTHLAHHAHTNSERDPDAFVHGSLGRLFVMAALSVWTNLVPVPLWRLVYGRDTPNLGYLDAWKVMRAREWRTHQAAHGLMCIGVWAAVALGYGVQVFVLYVVPATIGRLLMGIFLSWLPHRPFVAGDRYRSTALRRSRWLAVASIGHSMHLVHHLWPRVPFYRYRTLYRELAPVLYDRGVRAR</sequence>